<evidence type="ECO:0000256" key="5">
    <source>
        <dbReference type="ARBA" id="ARBA00022801"/>
    </source>
</evidence>
<dbReference type="SFLD" id="SFLDS00003">
    <property type="entry name" value="Haloacid_Dehalogenase"/>
    <property type="match status" value="1"/>
</dbReference>
<evidence type="ECO:0000256" key="1">
    <source>
        <dbReference type="ARBA" id="ARBA00001946"/>
    </source>
</evidence>
<evidence type="ECO:0000313" key="9">
    <source>
        <dbReference type="Proteomes" id="UP000287701"/>
    </source>
</evidence>
<evidence type="ECO:0000256" key="3">
    <source>
        <dbReference type="ARBA" id="ARBA00011881"/>
    </source>
</evidence>
<keyword evidence="6 7" id="KW-0460">Magnesium</keyword>
<evidence type="ECO:0000256" key="4">
    <source>
        <dbReference type="ARBA" id="ARBA00022723"/>
    </source>
</evidence>
<reference evidence="8 9" key="1">
    <citation type="submission" date="2019-01" db="EMBL/GenBank/DDBJ databases">
        <title>Whole Genome of Ornithobacterium rhinotracheale FARPER-174b.</title>
        <authorList>
            <person name="Tataje-Lavanda L.A."/>
            <person name="Montalvan A."/>
            <person name="Montesinos R."/>
            <person name="Zimic M."/>
            <person name="Fernandez-Sanchez M."/>
            <person name="Fernandez-Diaz M."/>
        </authorList>
    </citation>
    <scope>NUCLEOTIDE SEQUENCE [LARGE SCALE GENOMIC DNA]</scope>
    <source>
        <strain evidence="8 9">FARPER-174b</strain>
    </source>
</reference>
<dbReference type="Pfam" id="PF08282">
    <property type="entry name" value="Hydrolase_3"/>
    <property type="match status" value="1"/>
</dbReference>
<dbReference type="GO" id="GO:0016788">
    <property type="term" value="F:hydrolase activity, acting on ester bonds"/>
    <property type="evidence" value="ECO:0007669"/>
    <property type="project" value="InterPro"/>
</dbReference>
<feature type="binding site" evidence="7">
    <location>
        <position position="19"/>
    </location>
    <ligand>
        <name>substrate</name>
    </ligand>
</feature>
<organism evidence="8 9">
    <name type="scientific">Ornithobacterium rhinotracheale</name>
    <dbReference type="NCBI Taxonomy" id="28251"/>
    <lineage>
        <taxon>Bacteria</taxon>
        <taxon>Pseudomonadati</taxon>
        <taxon>Bacteroidota</taxon>
        <taxon>Flavobacteriia</taxon>
        <taxon>Flavobacteriales</taxon>
        <taxon>Weeksellaceae</taxon>
        <taxon>Ornithobacterium</taxon>
    </lineage>
</organism>
<gene>
    <name evidence="8" type="ORF">EQP59_01765</name>
</gene>
<dbReference type="Proteomes" id="UP000287701">
    <property type="component" value="Chromosome"/>
</dbReference>
<dbReference type="RefSeq" id="WP_128500680.1">
    <property type="nucleotide sequence ID" value="NZ_CP035107.1"/>
</dbReference>
<proteinExistence type="inferred from homology"/>
<comment type="subunit">
    <text evidence="3">Homotetramer.</text>
</comment>
<dbReference type="InterPro" id="IPR036412">
    <property type="entry name" value="HAD-like_sf"/>
</dbReference>
<dbReference type="PANTHER" id="PTHR21485:SF3">
    <property type="entry name" value="N-ACYLNEURAMINATE CYTIDYLYLTRANSFERASE"/>
    <property type="match status" value="1"/>
</dbReference>
<feature type="binding site" evidence="7">
    <location>
        <position position="110"/>
    </location>
    <ligand>
        <name>Mg(2+)</name>
        <dbReference type="ChEBI" id="CHEBI:18420"/>
    </ligand>
</feature>
<sequence length="172" mass="19220">MENYKEKMKNIKAFVFDVDGVLTDGKIMLFPDGSFVRNMNVKDGYAMQFAIKKGYLIGIITGGADPMVSQRLKALGITDIYTQSHYKYDDFEDFLFKYDLKPEEVLYMGDDVLDMEVIAAAGIGCAPNNAVVEAQEAADYISPHNGGDGCVREVIEQVIRVQGHWNDFKIGL</sequence>
<accession>A0A410JPR7</accession>
<dbReference type="SFLD" id="SFLDG01136">
    <property type="entry name" value="C1.6:_Phosphoserine_Phosphatas"/>
    <property type="match status" value="1"/>
</dbReference>
<dbReference type="FunFam" id="3.40.50.1000:FF:000029">
    <property type="entry name" value="3-deoxy-D-manno-octulosonate 8-phosphate phosphatase KdsC"/>
    <property type="match status" value="1"/>
</dbReference>
<dbReference type="PANTHER" id="PTHR21485">
    <property type="entry name" value="HAD SUPERFAMILY MEMBERS CMAS AND KDSC"/>
    <property type="match status" value="1"/>
</dbReference>
<dbReference type="InterPro" id="IPR050793">
    <property type="entry name" value="CMP-NeuNAc_synthase"/>
</dbReference>
<dbReference type="EMBL" id="CP035107">
    <property type="protein sequence ID" value="QAR30173.1"/>
    <property type="molecule type" value="Genomic_DNA"/>
</dbReference>
<dbReference type="AlphaFoldDB" id="A0A410JPR7"/>
<dbReference type="GO" id="GO:0046872">
    <property type="term" value="F:metal ion binding"/>
    <property type="evidence" value="ECO:0007669"/>
    <property type="project" value="UniProtKB-KW"/>
</dbReference>
<dbReference type="NCBIfam" id="TIGR01670">
    <property type="entry name" value="KdsC-phosphatas"/>
    <property type="match status" value="1"/>
</dbReference>
<evidence type="ECO:0000313" key="8">
    <source>
        <dbReference type="EMBL" id="QAR30173.1"/>
    </source>
</evidence>
<dbReference type="SFLD" id="SFLDG01138">
    <property type="entry name" value="C1.6.2:_Deoxy-d-mannose-octulo"/>
    <property type="match status" value="1"/>
</dbReference>
<comment type="similarity">
    <text evidence="2">Belongs to the KdsC family.</text>
</comment>
<protein>
    <submittedName>
        <fullName evidence="8">3-deoxy-D-manno-octulosonate 8-phosphate phosphatase</fullName>
    </submittedName>
</protein>
<dbReference type="InterPro" id="IPR023214">
    <property type="entry name" value="HAD_sf"/>
</dbReference>
<keyword evidence="5" id="KW-0378">Hydrolase</keyword>
<evidence type="ECO:0000256" key="7">
    <source>
        <dbReference type="PIRSR" id="PIRSR006118-2"/>
    </source>
</evidence>
<dbReference type="GO" id="GO:0008781">
    <property type="term" value="F:N-acylneuraminate cytidylyltransferase activity"/>
    <property type="evidence" value="ECO:0007669"/>
    <property type="project" value="TreeGrafter"/>
</dbReference>
<evidence type="ECO:0000256" key="2">
    <source>
        <dbReference type="ARBA" id="ARBA00005893"/>
    </source>
</evidence>
<dbReference type="OrthoDB" id="9805604at2"/>
<comment type="cofactor">
    <cofactor evidence="1 7">
        <name>Mg(2+)</name>
        <dbReference type="ChEBI" id="CHEBI:18420"/>
    </cofactor>
</comment>
<keyword evidence="4 7" id="KW-0479">Metal-binding</keyword>
<dbReference type="Gene3D" id="3.40.50.1000">
    <property type="entry name" value="HAD superfamily/HAD-like"/>
    <property type="match status" value="1"/>
</dbReference>
<name>A0A410JPR7_ORNRH</name>
<dbReference type="PIRSF" id="PIRSF006118">
    <property type="entry name" value="KDO8-P_Ptase"/>
    <property type="match status" value="1"/>
</dbReference>
<evidence type="ECO:0000256" key="6">
    <source>
        <dbReference type="ARBA" id="ARBA00022842"/>
    </source>
</evidence>
<feature type="binding site" evidence="7">
    <location>
        <position position="17"/>
    </location>
    <ligand>
        <name>Mg(2+)</name>
        <dbReference type="ChEBI" id="CHEBI:18420"/>
    </ligand>
</feature>
<dbReference type="InterPro" id="IPR010023">
    <property type="entry name" value="KdsC_fam"/>
</dbReference>
<dbReference type="SUPFAM" id="SSF56784">
    <property type="entry name" value="HAD-like"/>
    <property type="match status" value="1"/>
</dbReference>